<dbReference type="Proteomes" id="UP000835052">
    <property type="component" value="Unassembled WGS sequence"/>
</dbReference>
<dbReference type="EMBL" id="CAJGYM010000002">
    <property type="protein sequence ID" value="CAD6185325.1"/>
    <property type="molecule type" value="Genomic_DNA"/>
</dbReference>
<protein>
    <recommendedName>
        <fullName evidence="4">SEA domain-containing protein</fullName>
    </recommendedName>
</protein>
<proteinExistence type="predicted"/>
<gene>
    <name evidence="2" type="ORF">CAUJ_LOCUS1244</name>
</gene>
<accession>A0A8S1GNZ5</accession>
<keyword evidence="1" id="KW-0812">Transmembrane</keyword>
<dbReference type="AlphaFoldDB" id="A0A8S1GNZ5"/>
<evidence type="ECO:0000313" key="3">
    <source>
        <dbReference type="Proteomes" id="UP000835052"/>
    </source>
</evidence>
<evidence type="ECO:0008006" key="4">
    <source>
        <dbReference type="Google" id="ProtNLM"/>
    </source>
</evidence>
<name>A0A8S1GNZ5_9PELO</name>
<reference evidence="2" key="1">
    <citation type="submission" date="2020-10" db="EMBL/GenBank/DDBJ databases">
        <authorList>
            <person name="Kikuchi T."/>
        </authorList>
    </citation>
    <scope>NUCLEOTIDE SEQUENCE</scope>
    <source>
        <strain evidence="2">NKZ352</strain>
    </source>
</reference>
<keyword evidence="1" id="KW-1133">Transmembrane helix</keyword>
<keyword evidence="1" id="KW-0472">Membrane</keyword>
<keyword evidence="3" id="KW-1185">Reference proteome</keyword>
<evidence type="ECO:0000256" key="1">
    <source>
        <dbReference type="SAM" id="Phobius"/>
    </source>
</evidence>
<sequence>MTIHAYLPPLIDPPIAVATVSDKIKVLENVVQRREYDGDRMSYSHHNRTQGYTPSYSSNTGTAYMARRGWEQNSDDHTISFNGKRSTKRIYIGLFILLSLLLVSAIVIIILFATGVFSSSETPLPNPTLPYINPPVTFYPPLNPTLPPQPPPIFQRNTTFSCTMLVLRQANAAYDVKTSANYLAAFRIIRNALNIVIAQSTLQPYGASVALDDLRNK</sequence>
<feature type="transmembrane region" description="Helical" evidence="1">
    <location>
        <begin position="90"/>
        <end position="117"/>
    </location>
</feature>
<dbReference type="OrthoDB" id="5801522at2759"/>
<organism evidence="2 3">
    <name type="scientific">Caenorhabditis auriculariae</name>
    <dbReference type="NCBI Taxonomy" id="2777116"/>
    <lineage>
        <taxon>Eukaryota</taxon>
        <taxon>Metazoa</taxon>
        <taxon>Ecdysozoa</taxon>
        <taxon>Nematoda</taxon>
        <taxon>Chromadorea</taxon>
        <taxon>Rhabditida</taxon>
        <taxon>Rhabditina</taxon>
        <taxon>Rhabditomorpha</taxon>
        <taxon>Rhabditoidea</taxon>
        <taxon>Rhabditidae</taxon>
        <taxon>Peloderinae</taxon>
        <taxon>Caenorhabditis</taxon>
    </lineage>
</organism>
<evidence type="ECO:0000313" key="2">
    <source>
        <dbReference type="EMBL" id="CAD6185325.1"/>
    </source>
</evidence>
<comment type="caution">
    <text evidence="2">The sequence shown here is derived from an EMBL/GenBank/DDBJ whole genome shotgun (WGS) entry which is preliminary data.</text>
</comment>